<proteinExistence type="predicted"/>
<keyword evidence="1" id="KW-0732">Signal</keyword>
<evidence type="ECO:0000313" key="2">
    <source>
        <dbReference type="EMBL" id="KIK44758.1"/>
    </source>
</evidence>
<organism evidence="2 3">
    <name type="scientific">Suillus luteus UH-Slu-Lm8-n1</name>
    <dbReference type="NCBI Taxonomy" id="930992"/>
    <lineage>
        <taxon>Eukaryota</taxon>
        <taxon>Fungi</taxon>
        <taxon>Dikarya</taxon>
        <taxon>Basidiomycota</taxon>
        <taxon>Agaricomycotina</taxon>
        <taxon>Agaricomycetes</taxon>
        <taxon>Agaricomycetidae</taxon>
        <taxon>Boletales</taxon>
        <taxon>Suillineae</taxon>
        <taxon>Suillaceae</taxon>
        <taxon>Suillus</taxon>
    </lineage>
</organism>
<name>A0A0D0BNF3_9AGAM</name>
<keyword evidence="3" id="KW-1185">Reference proteome</keyword>
<dbReference type="InParanoid" id="A0A0D0BNF3"/>
<feature type="signal peptide" evidence="1">
    <location>
        <begin position="1"/>
        <end position="17"/>
    </location>
</feature>
<dbReference type="EMBL" id="KN835184">
    <property type="protein sequence ID" value="KIK44758.1"/>
    <property type="molecule type" value="Genomic_DNA"/>
</dbReference>
<feature type="chain" id="PRO_5002207852" description="Secreted protein" evidence="1">
    <location>
        <begin position="18"/>
        <end position="75"/>
    </location>
</feature>
<protein>
    <recommendedName>
        <fullName evidence="4">Secreted protein</fullName>
    </recommendedName>
</protein>
<evidence type="ECO:0000256" key="1">
    <source>
        <dbReference type="SAM" id="SignalP"/>
    </source>
</evidence>
<dbReference type="AlphaFoldDB" id="A0A0D0BNF3"/>
<dbReference type="HOGENOM" id="CLU_2672773_0_0_1"/>
<sequence>MRAFGILFLAGFRCCIQFRILPSASGIGFYKTSRGRPKKCLIKSFVKQCQSAVPTYTAEMIMKVPNLVIHLCLPK</sequence>
<dbReference type="Proteomes" id="UP000054485">
    <property type="component" value="Unassembled WGS sequence"/>
</dbReference>
<accession>A0A0D0BNF3</accession>
<reference evidence="2 3" key="1">
    <citation type="submission" date="2014-04" db="EMBL/GenBank/DDBJ databases">
        <authorList>
            <consortium name="DOE Joint Genome Institute"/>
            <person name="Kuo A."/>
            <person name="Ruytinx J."/>
            <person name="Rineau F."/>
            <person name="Colpaert J."/>
            <person name="Kohler A."/>
            <person name="Nagy L.G."/>
            <person name="Floudas D."/>
            <person name="Copeland A."/>
            <person name="Barry K.W."/>
            <person name="Cichocki N."/>
            <person name="Veneault-Fourrey C."/>
            <person name="LaButti K."/>
            <person name="Lindquist E.A."/>
            <person name="Lipzen A."/>
            <person name="Lundell T."/>
            <person name="Morin E."/>
            <person name="Murat C."/>
            <person name="Sun H."/>
            <person name="Tunlid A."/>
            <person name="Henrissat B."/>
            <person name="Grigoriev I.V."/>
            <person name="Hibbett D.S."/>
            <person name="Martin F."/>
            <person name="Nordberg H.P."/>
            <person name="Cantor M.N."/>
            <person name="Hua S.X."/>
        </authorList>
    </citation>
    <scope>NUCLEOTIDE SEQUENCE [LARGE SCALE GENOMIC DNA]</scope>
    <source>
        <strain evidence="2 3">UH-Slu-Lm8-n1</strain>
    </source>
</reference>
<evidence type="ECO:0008006" key="4">
    <source>
        <dbReference type="Google" id="ProtNLM"/>
    </source>
</evidence>
<reference evidence="3" key="2">
    <citation type="submission" date="2015-01" db="EMBL/GenBank/DDBJ databases">
        <title>Evolutionary Origins and Diversification of the Mycorrhizal Mutualists.</title>
        <authorList>
            <consortium name="DOE Joint Genome Institute"/>
            <consortium name="Mycorrhizal Genomics Consortium"/>
            <person name="Kohler A."/>
            <person name="Kuo A."/>
            <person name="Nagy L.G."/>
            <person name="Floudas D."/>
            <person name="Copeland A."/>
            <person name="Barry K.W."/>
            <person name="Cichocki N."/>
            <person name="Veneault-Fourrey C."/>
            <person name="LaButti K."/>
            <person name="Lindquist E.A."/>
            <person name="Lipzen A."/>
            <person name="Lundell T."/>
            <person name="Morin E."/>
            <person name="Murat C."/>
            <person name="Riley R."/>
            <person name="Ohm R."/>
            <person name="Sun H."/>
            <person name="Tunlid A."/>
            <person name="Henrissat B."/>
            <person name="Grigoriev I.V."/>
            <person name="Hibbett D.S."/>
            <person name="Martin F."/>
        </authorList>
    </citation>
    <scope>NUCLEOTIDE SEQUENCE [LARGE SCALE GENOMIC DNA]</scope>
    <source>
        <strain evidence="3">UH-Slu-Lm8-n1</strain>
    </source>
</reference>
<evidence type="ECO:0000313" key="3">
    <source>
        <dbReference type="Proteomes" id="UP000054485"/>
    </source>
</evidence>
<gene>
    <name evidence="2" type="ORF">CY34DRAFT_802332</name>
</gene>